<evidence type="ECO:0000313" key="2">
    <source>
        <dbReference type="Proteomes" id="UP000251123"/>
    </source>
</evidence>
<protein>
    <submittedName>
        <fullName evidence="1">Uncharacterized protein</fullName>
    </submittedName>
</protein>
<accession>A0A2X3CHF5</accession>
<proteinExistence type="predicted"/>
<dbReference type="EMBL" id="UASN01000022">
    <property type="protein sequence ID" value="SQC16362.1"/>
    <property type="molecule type" value="Genomic_DNA"/>
</dbReference>
<reference evidence="1 2" key="1">
    <citation type="submission" date="2018-06" db="EMBL/GenBank/DDBJ databases">
        <authorList>
            <consortium name="Pathogen Informatics"/>
            <person name="Doyle S."/>
        </authorList>
    </citation>
    <scope>NUCLEOTIDE SEQUENCE [LARGE SCALE GENOMIC DNA]</scope>
    <source>
        <strain evidence="1 2">NCTC9601</strain>
    </source>
</reference>
<gene>
    <name evidence="1" type="ORF">NCTC9601_04038</name>
</gene>
<dbReference type="CDD" id="cd04301">
    <property type="entry name" value="NAT_SF"/>
    <property type="match status" value="1"/>
</dbReference>
<dbReference type="SUPFAM" id="SSF55729">
    <property type="entry name" value="Acyl-CoA N-acyltransferases (Nat)"/>
    <property type="match status" value="1"/>
</dbReference>
<dbReference type="InterPro" id="IPR016181">
    <property type="entry name" value="Acyl_CoA_acyltransferase"/>
</dbReference>
<evidence type="ECO:0000313" key="1">
    <source>
        <dbReference type="EMBL" id="SQC16362.1"/>
    </source>
</evidence>
<dbReference type="AlphaFoldDB" id="A0A2X3CHF5"/>
<organism evidence="1 2">
    <name type="scientific">Klebsiella pneumoniae</name>
    <dbReference type="NCBI Taxonomy" id="573"/>
    <lineage>
        <taxon>Bacteria</taxon>
        <taxon>Pseudomonadati</taxon>
        <taxon>Pseudomonadota</taxon>
        <taxon>Gammaproteobacteria</taxon>
        <taxon>Enterobacterales</taxon>
        <taxon>Enterobacteriaceae</taxon>
        <taxon>Klebsiella/Raoultella group</taxon>
        <taxon>Klebsiella</taxon>
        <taxon>Klebsiella pneumoniae complex</taxon>
    </lineage>
</organism>
<name>A0A2X3CHF5_KLEPN</name>
<dbReference type="Proteomes" id="UP000251123">
    <property type="component" value="Unassembled WGS sequence"/>
</dbReference>
<sequence>MASILNEYRYQGEKLDAVSSYQYGPICVAEEYRGRGVGEMLLEYQRKVFDRVIPSSLPLSMC</sequence>